<dbReference type="EMBL" id="MLQL01000032">
    <property type="protein sequence ID" value="OQE15331.1"/>
    <property type="molecule type" value="Genomic_DNA"/>
</dbReference>
<evidence type="ECO:0000313" key="2">
    <source>
        <dbReference type="EMBL" id="OQE15331.1"/>
    </source>
</evidence>
<dbReference type="InterPro" id="IPR001128">
    <property type="entry name" value="Cyt_P450"/>
</dbReference>
<dbReference type="GO" id="GO:0005506">
    <property type="term" value="F:iron ion binding"/>
    <property type="evidence" value="ECO:0007669"/>
    <property type="project" value="InterPro"/>
</dbReference>
<dbReference type="InterPro" id="IPR036396">
    <property type="entry name" value="Cyt_P450_sf"/>
</dbReference>
<dbReference type="SUPFAM" id="SSF48264">
    <property type="entry name" value="Cytochrome P450"/>
    <property type="match status" value="1"/>
</dbReference>
<dbReference type="Proteomes" id="UP000191342">
    <property type="component" value="Unassembled WGS sequence"/>
</dbReference>
<evidence type="ECO:0000256" key="1">
    <source>
        <dbReference type="PIRSR" id="PIRSR602401-1"/>
    </source>
</evidence>
<proteinExistence type="predicted"/>
<dbReference type="PRINTS" id="PR00463">
    <property type="entry name" value="EP450I"/>
</dbReference>
<dbReference type="InterPro" id="IPR050121">
    <property type="entry name" value="Cytochrome_P450_monoxygenase"/>
</dbReference>
<dbReference type="STRING" id="254877.A0A1V6SMP7"/>
<dbReference type="CDD" id="cd11051">
    <property type="entry name" value="CYP59-like"/>
    <property type="match status" value="1"/>
</dbReference>
<organism evidence="2 3">
    <name type="scientific">Penicillium flavigenum</name>
    <dbReference type="NCBI Taxonomy" id="254877"/>
    <lineage>
        <taxon>Eukaryota</taxon>
        <taxon>Fungi</taxon>
        <taxon>Dikarya</taxon>
        <taxon>Ascomycota</taxon>
        <taxon>Pezizomycotina</taxon>
        <taxon>Eurotiomycetes</taxon>
        <taxon>Eurotiomycetidae</taxon>
        <taxon>Eurotiales</taxon>
        <taxon>Aspergillaceae</taxon>
        <taxon>Penicillium</taxon>
    </lineage>
</organism>
<keyword evidence="1" id="KW-0349">Heme</keyword>
<reference evidence="3" key="1">
    <citation type="journal article" date="2017" name="Nat. Microbiol.">
        <title>Global analysis of biosynthetic gene clusters reveals vast potential of secondary metabolite production in Penicillium species.</title>
        <authorList>
            <person name="Nielsen J.C."/>
            <person name="Grijseels S."/>
            <person name="Prigent S."/>
            <person name="Ji B."/>
            <person name="Dainat J."/>
            <person name="Nielsen K.F."/>
            <person name="Frisvad J.C."/>
            <person name="Workman M."/>
            <person name="Nielsen J."/>
        </authorList>
    </citation>
    <scope>NUCLEOTIDE SEQUENCE [LARGE SCALE GENOMIC DNA]</scope>
    <source>
        <strain evidence="3">IBT 14082</strain>
    </source>
</reference>
<keyword evidence="1" id="KW-0408">Iron</keyword>
<name>A0A1V6SMP7_9EURO</name>
<evidence type="ECO:0008006" key="4">
    <source>
        <dbReference type="Google" id="ProtNLM"/>
    </source>
</evidence>
<dbReference type="Gene3D" id="1.10.630.10">
    <property type="entry name" value="Cytochrome P450"/>
    <property type="match status" value="1"/>
</dbReference>
<dbReference type="PANTHER" id="PTHR24305">
    <property type="entry name" value="CYTOCHROME P450"/>
    <property type="match status" value="1"/>
</dbReference>
<dbReference type="Pfam" id="PF00067">
    <property type="entry name" value="p450"/>
    <property type="match status" value="1"/>
</dbReference>
<dbReference type="OrthoDB" id="10029320at2759"/>
<evidence type="ECO:0000313" key="3">
    <source>
        <dbReference type="Proteomes" id="UP000191342"/>
    </source>
</evidence>
<keyword evidence="3" id="KW-1185">Reference proteome</keyword>
<protein>
    <recommendedName>
        <fullName evidence="4">Cytochrome P450</fullName>
    </recommendedName>
</protein>
<dbReference type="PRINTS" id="PR00385">
    <property type="entry name" value="P450"/>
</dbReference>
<keyword evidence="1" id="KW-0479">Metal-binding</keyword>
<comment type="caution">
    <text evidence="2">The sequence shown here is derived from an EMBL/GenBank/DDBJ whole genome shotgun (WGS) entry which is preliminary data.</text>
</comment>
<feature type="binding site" description="axial binding residue" evidence="1">
    <location>
        <position position="455"/>
    </location>
    <ligand>
        <name>heme</name>
        <dbReference type="ChEBI" id="CHEBI:30413"/>
    </ligand>
    <ligandPart>
        <name>Fe</name>
        <dbReference type="ChEBI" id="CHEBI:18248"/>
    </ligandPart>
</feature>
<dbReference type="AlphaFoldDB" id="A0A1V6SMP7"/>
<dbReference type="GO" id="GO:0043386">
    <property type="term" value="P:mycotoxin biosynthetic process"/>
    <property type="evidence" value="ECO:0007669"/>
    <property type="project" value="UniProtKB-ARBA"/>
</dbReference>
<dbReference type="GO" id="GO:0016705">
    <property type="term" value="F:oxidoreductase activity, acting on paired donors, with incorporation or reduction of molecular oxygen"/>
    <property type="evidence" value="ECO:0007669"/>
    <property type="project" value="InterPro"/>
</dbReference>
<comment type="cofactor">
    <cofactor evidence="1">
        <name>heme</name>
        <dbReference type="ChEBI" id="CHEBI:30413"/>
    </cofactor>
</comment>
<dbReference type="PANTHER" id="PTHR24305:SF222">
    <property type="entry name" value="CYTOCHROME P450 MONOOXYGENASE STCS"/>
    <property type="match status" value="1"/>
</dbReference>
<accession>A0A1V6SMP7</accession>
<dbReference type="InterPro" id="IPR002401">
    <property type="entry name" value="Cyt_P450_E_grp-I"/>
</dbReference>
<dbReference type="GO" id="GO:0020037">
    <property type="term" value="F:heme binding"/>
    <property type="evidence" value="ECO:0007669"/>
    <property type="project" value="InterPro"/>
</dbReference>
<gene>
    <name evidence="2" type="ORF">PENFLA_c032G07053</name>
</gene>
<sequence>MAWTLVATIIPFLLFYIWKKVVYYRTEQYAWLPQLPPSLLWGHLSTIDKLVKTNRPNIHIDEIFKAMHNYLGKPALFIVDLRPVSHPMCVIGDHNVAEQISKISKLFPFSPPKSFTAHWYRDLMGPLSIVLAEREEWKGLRKQLNPGFAHKHLISLMPCILDKTQLFLTKLDHYASTGEEFPLDELCTNLTFDIIGAVTMDIDLDAQLGEEKQSAIVRLFRKLASTWRSGYSGWKVILPLQRKLISRQLNAHLKECIKEKFEERSTSQNSSRSVLALSLAETQELTPEVLDRTCDQLKTFLFAGHDTTSILLQWTFYELARTPRVLRRVCMELDEIFGPNSHPTRIRDQILEHGESVLQRMIYTSAVVKEILRLYPPAATARFSTQNTGLSVRLPDGQDVCLDGMMLYNCQSIIQRDQAVYGNKSDQFIPQRWLETGSTIPASAWRPFERGPRNCIGQELANIEALVILACATRRYNWEKVGLGSTKRDESGAPIEKENGQYEVQSELYNTLEITSKPVDGMRMRVKIARTT</sequence>
<dbReference type="GO" id="GO:0004497">
    <property type="term" value="F:monooxygenase activity"/>
    <property type="evidence" value="ECO:0007669"/>
    <property type="project" value="InterPro"/>
</dbReference>